<dbReference type="Pfam" id="PF00270">
    <property type="entry name" value="DEAD"/>
    <property type="match status" value="1"/>
</dbReference>
<dbReference type="CDD" id="cd00268">
    <property type="entry name" value="DEADc"/>
    <property type="match status" value="1"/>
</dbReference>
<comment type="caution">
    <text evidence="9">The sequence shown here is derived from an EMBL/GenBank/DDBJ whole genome shotgun (WGS) entry which is preliminary data.</text>
</comment>
<evidence type="ECO:0000256" key="3">
    <source>
        <dbReference type="ARBA" id="ARBA00022806"/>
    </source>
</evidence>
<dbReference type="InterPro" id="IPR011545">
    <property type="entry name" value="DEAD/DEAH_box_helicase_dom"/>
</dbReference>
<evidence type="ECO:0000256" key="4">
    <source>
        <dbReference type="ARBA" id="ARBA00022840"/>
    </source>
</evidence>
<dbReference type="PATRIC" id="fig|267850.7.peg.822"/>
<dbReference type="NCBIfam" id="NF008744">
    <property type="entry name" value="PRK11776.1"/>
    <property type="match status" value="1"/>
</dbReference>
<dbReference type="STRING" id="267850.ADINL_0828"/>
<dbReference type="GO" id="GO:0005524">
    <property type="term" value="F:ATP binding"/>
    <property type="evidence" value="ECO:0007669"/>
    <property type="project" value="UniProtKB-KW"/>
</dbReference>
<evidence type="ECO:0000259" key="7">
    <source>
        <dbReference type="PROSITE" id="PS51192"/>
    </source>
</evidence>
<dbReference type="EMBL" id="JMSZ01000016">
    <property type="protein sequence ID" value="KDE40236.1"/>
    <property type="molecule type" value="Genomic_DNA"/>
</dbReference>
<accession>A0A063Y648</accession>
<dbReference type="Pfam" id="PF00271">
    <property type="entry name" value="Helicase_C"/>
    <property type="match status" value="1"/>
</dbReference>
<name>A0A063Y648_9GAMM</name>
<dbReference type="InterPro" id="IPR012677">
    <property type="entry name" value="Nucleotide-bd_a/b_plait_sf"/>
</dbReference>
<evidence type="ECO:0000256" key="1">
    <source>
        <dbReference type="ARBA" id="ARBA00022741"/>
    </source>
</evidence>
<reference evidence="9 10" key="1">
    <citation type="journal article" date="2005" name="Int. J. Syst. Evol. Microbiol.">
        <title>Nitrincola lacisaponensis gen. nov., sp. nov., a novel alkaliphilic bacterium isolated from an alkaline, saline lake.</title>
        <authorList>
            <person name="Dimitriu P.A."/>
            <person name="Shukla S.K."/>
            <person name="Conradt J."/>
            <person name="Marquez M.C."/>
            <person name="Ventosa A."/>
            <person name="Maglia A."/>
            <person name="Peyton B.M."/>
            <person name="Pinkart H.C."/>
            <person name="Mormile M.R."/>
        </authorList>
    </citation>
    <scope>NUCLEOTIDE SEQUENCE [LARGE SCALE GENOMIC DNA]</scope>
    <source>
        <strain evidence="9 10">4CA</strain>
    </source>
</reference>
<dbReference type="Pfam" id="PF03880">
    <property type="entry name" value="DbpA"/>
    <property type="match status" value="1"/>
</dbReference>
<dbReference type="PROSITE" id="PS00039">
    <property type="entry name" value="DEAD_ATP_HELICASE"/>
    <property type="match status" value="1"/>
</dbReference>
<dbReference type="SMART" id="SM00490">
    <property type="entry name" value="HELICc"/>
    <property type="match status" value="1"/>
</dbReference>
<dbReference type="AlphaFoldDB" id="A0A063Y648"/>
<organism evidence="9 10">
    <name type="scientific">Nitrincola lacisaponensis</name>
    <dbReference type="NCBI Taxonomy" id="267850"/>
    <lineage>
        <taxon>Bacteria</taxon>
        <taxon>Pseudomonadati</taxon>
        <taxon>Pseudomonadota</taxon>
        <taxon>Gammaproteobacteria</taxon>
        <taxon>Oceanospirillales</taxon>
        <taxon>Oceanospirillaceae</taxon>
        <taxon>Nitrincola</taxon>
    </lineage>
</organism>
<sequence>MTPIQQQSLPEILQGRDLIAQAQTGSGKTAAFGIGLMEALNPRWFAVQGLVLCPTRELATQVAGELRKLARYLENIKIVTLCGGQPIGPQIGSLEHGAHIVVGTPGRLKDHLRKQTLQLDNVKVVVLDEADRMLDMGFEEDLRTLLAATPDARQTLLFSATYPDEIEAISAAYQCDPVRVSVELHHDASRIAQRVWHTGRQPKAEAVAALLQAQAPEACIIFCNTRQACQEMAEGLRAYGLKALALHGDLDQRDRDQVLIRFSNGSCRYLLATDVAARGLDIDSVDLVINADLPQDPAVYIHRIGRTGRAGRSGLAISLCGDRDQHRLSRIEALQAHAIESQPALPAPSPEQQPPAAEMVTLCIAGGRKEKLRAGDLLGALTRAGGIDASLIGKIDIGDHACYVAVHKRIAADALEQLRQGKIKGRAFRVRRL</sequence>
<dbReference type="PROSITE" id="PS51192">
    <property type="entry name" value="HELICASE_ATP_BIND_1"/>
    <property type="match status" value="1"/>
</dbReference>
<evidence type="ECO:0000256" key="6">
    <source>
        <dbReference type="RuleBase" id="RU000492"/>
    </source>
</evidence>
<evidence type="ECO:0000313" key="10">
    <source>
        <dbReference type="Proteomes" id="UP000027318"/>
    </source>
</evidence>
<keyword evidence="2 6" id="KW-0378">Hydrolase</keyword>
<dbReference type="Proteomes" id="UP000027318">
    <property type="component" value="Unassembled WGS sequence"/>
</dbReference>
<dbReference type="InterPro" id="IPR050079">
    <property type="entry name" value="DEAD_box_RNA_helicase"/>
</dbReference>
<keyword evidence="1 6" id="KW-0547">Nucleotide-binding</keyword>
<dbReference type="InterPro" id="IPR044742">
    <property type="entry name" value="DEAD/DEAH_RhlB"/>
</dbReference>
<dbReference type="PROSITE" id="PS51194">
    <property type="entry name" value="HELICASE_CTER"/>
    <property type="match status" value="1"/>
</dbReference>
<gene>
    <name evidence="9" type="ORF">ADINL_0828</name>
</gene>
<dbReference type="SUPFAM" id="SSF52540">
    <property type="entry name" value="P-loop containing nucleoside triphosphate hydrolases"/>
    <property type="match status" value="1"/>
</dbReference>
<dbReference type="InterPro" id="IPR001650">
    <property type="entry name" value="Helicase_C-like"/>
</dbReference>
<dbReference type="CDD" id="cd18787">
    <property type="entry name" value="SF2_C_DEAD"/>
    <property type="match status" value="1"/>
</dbReference>
<dbReference type="InterPro" id="IPR014001">
    <property type="entry name" value="Helicase_ATP-bd"/>
</dbReference>
<dbReference type="InterPro" id="IPR000629">
    <property type="entry name" value="RNA-helicase_DEAD-box_CS"/>
</dbReference>
<dbReference type="InterPro" id="IPR027417">
    <property type="entry name" value="P-loop_NTPase"/>
</dbReference>
<dbReference type="GO" id="GO:0003724">
    <property type="term" value="F:RNA helicase activity"/>
    <property type="evidence" value="ECO:0007669"/>
    <property type="project" value="UniProtKB-ARBA"/>
</dbReference>
<feature type="domain" description="Helicase C-terminal" evidence="8">
    <location>
        <begin position="190"/>
        <end position="349"/>
    </location>
</feature>
<evidence type="ECO:0000313" key="9">
    <source>
        <dbReference type="EMBL" id="KDE40236.1"/>
    </source>
</evidence>
<dbReference type="GO" id="GO:0005829">
    <property type="term" value="C:cytosol"/>
    <property type="evidence" value="ECO:0007669"/>
    <property type="project" value="TreeGrafter"/>
</dbReference>
<dbReference type="SMART" id="SM00487">
    <property type="entry name" value="DEXDc"/>
    <property type="match status" value="1"/>
</dbReference>
<dbReference type="InterPro" id="IPR005580">
    <property type="entry name" value="DbpA/CsdA_RNA-bd_dom"/>
</dbReference>
<protein>
    <submittedName>
        <fullName evidence="9">ATP-dependent 23S rRNA helicase DbpA</fullName>
    </submittedName>
</protein>
<feature type="domain" description="Helicase ATP-binding" evidence="7">
    <location>
        <begin position="9"/>
        <end position="180"/>
    </location>
</feature>
<dbReference type="PANTHER" id="PTHR47959:SF1">
    <property type="entry name" value="ATP-DEPENDENT RNA HELICASE DBPA"/>
    <property type="match status" value="1"/>
</dbReference>
<keyword evidence="4 6" id="KW-0067">ATP-binding</keyword>
<dbReference type="GO" id="GO:0003676">
    <property type="term" value="F:nucleic acid binding"/>
    <property type="evidence" value="ECO:0007669"/>
    <property type="project" value="InterPro"/>
</dbReference>
<dbReference type="GO" id="GO:0016787">
    <property type="term" value="F:hydrolase activity"/>
    <property type="evidence" value="ECO:0007669"/>
    <property type="project" value="UniProtKB-KW"/>
</dbReference>
<proteinExistence type="inferred from homology"/>
<evidence type="ECO:0000259" key="8">
    <source>
        <dbReference type="PROSITE" id="PS51194"/>
    </source>
</evidence>
<dbReference type="Gene3D" id="3.30.70.330">
    <property type="match status" value="1"/>
</dbReference>
<comment type="similarity">
    <text evidence="5 6">Belongs to the DEAD box helicase family.</text>
</comment>
<keyword evidence="3 6" id="KW-0347">Helicase</keyword>
<dbReference type="PANTHER" id="PTHR47959">
    <property type="entry name" value="ATP-DEPENDENT RNA HELICASE RHLE-RELATED"/>
    <property type="match status" value="1"/>
</dbReference>
<evidence type="ECO:0000256" key="2">
    <source>
        <dbReference type="ARBA" id="ARBA00022801"/>
    </source>
</evidence>
<evidence type="ECO:0000256" key="5">
    <source>
        <dbReference type="ARBA" id="ARBA00038437"/>
    </source>
</evidence>
<dbReference type="Gene3D" id="3.40.50.300">
    <property type="entry name" value="P-loop containing nucleotide triphosphate hydrolases"/>
    <property type="match status" value="2"/>
</dbReference>
<keyword evidence="10" id="KW-1185">Reference proteome</keyword>